<evidence type="ECO:0000313" key="10">
    <source>
        <dbReference type="Proteomes" id="UP000465601"/>
    </source>
</evidence>
<dbReference type="InterPro" id="IPR000093">
    <property type="entry name" value="DNA_Rcmb_RecR"/>
</dbReference>
<keyword evidence="5 7" id="KW-0233">DNA recombination</keyword>
<keyword evidence="4 7" id="KW-0862">Zinc</keyword>
<dbReference type="Gene3D" id="1.10.8.420">
    <property type="entry name" value="RecR Domain 1"/>
    <property type="match status" value="1"/>
</dbReference>
<dbReference type="InterPro" id="IPR006171">
    <property type="entry name" value="TOPRIM_dom"/>
</dbReference>
<dbReference type="PANTHER" id="PTHR30446">
    <property type="entry name" value="RECOMBINATION PROTEIN RECR"/>
    <property type="match status" value="1"/>
</dbReference>
<keyword evidence="10" id="KW-1185">Reference proteome</keyword>
<feature type="domain" description="Toprim" evidence="8">
    <location>
        <begin position="81"/>
        <end position="176"/>
    </location>
</feature>
<dbReference type="GO" id="GO:0006281">
    <property type="term" value="P:DNA repair"/>
    <property type="evidence" value="ECO:0007669"/>
    <property type="project" value="UniProtKB-UniRule"/>
</dbReference>
<gene>
    <name evidence="7 9" type="primary">recR</name>
    <name evidence="9" type="ORF">F8153_02815</name>
</gene>
<comment type="similarity">
    <text evidence="7">Belongs to the RecR family.</text>
</comment>
<dbReference type="Proteomes" id="UP000465601">
    <property type="component" value="Unassembled WGS sequence"/>
</dbReference>
<keyword evidence="3 7" id="KW-0863">Zinc-finger</keyword>
<reference evidence="9 10" key="1">
    <citation type="submission" date="2019-10" db="EMBL/GenBank/DDBJ databases">
        <title>Alkaliphilus serpentinus sp. nov. and Alkaliphilus pronyensis sp. nov., two novel anaerobic alkaliphilic species isolated from the serpentinized-hosted hydrothermal field of the Prony Bay (New Caledonia).</title>
        <authorList>
            <person name="Postec A."/>
        </authorList>
    </citation>
    <scope>NUCLEOTIDE SEQUENCE [LARGE SCALE GENOMIC DNA]</scope>
    <source>
        <strain evidence="9 10">LacT</strain>
    </source>
</reference>
<evidence type="ECO:0000256" key="5">
    <source>
        <dbReference type="ARBA" id="ARBA00023172"/>
    </source>
</evidence>
<protein>
    <recommendedName>
        <fullName evidence="7">Recombination protein RecR</fullName>
    </recommendedName>
</protein>
<organism evidence="9 10">
    <name type="scientific">Alkaliphilus serpentinus</name>
    <dbReference type="NCBI Taxonomy" id="1482731"/>
    <lineage>
        <taxon>Bacteria</taxon>
        <taxon>Bacillati</taxon>
        <taxon>Bacillota</taxon>
        <taxon>Clostridia</taxon>
        <taxon>Peptostreptococcales</taxon>
        <taxon>Natronincolaceae</taxon>
        <taxon>Alkaliphilus</taxon>
    </lineage>
</organism>
<dbReference type="PROSITE" id="PS50880">
    <property type="entry name" value="TOPRIM"/>
    <property type="match status" value="1"/>
</dbReference>
<comment type="caution">
    <text evidence="9">The sequence shown here is derived from an EMBL/GenBank/DDBJ whole genome shotgun (WGS) entry which is preliminary data.</text>
</comment>
<evidence type="ECO:0000256" key="4">
    <source>
        <dbReference type="ARBA" id="ARBA00022833"/>
    </source>
</evidence>
<dbReference type="HAMAP" id="MF_00017">
    <property type="entry name" value="RecR"/>
    <property type="match status" value="1"/>
</dbReference>
<dbReference type="CDD" id="cd01025">
    <property type="entry name" value="TOPRIM_recR"/>
    <property type="match status" value="1"/>
</dbReference>
<dbReference type="Gene3D" id="3.30.60.80">
    <property type="match status" value="1"/>
</dbReference>
<dbReference type="SUPFAM" id="SSF111304">
    <property type="entry name" value="Recombination protein RecR"/>
    <property type="match status" value="1"/>
</dbReference>
<feature type="zinc finger region" description="C4-type" evidence="7">
    <location>
        <begin position="58"/>
        <end position="73"/>
    </location>
</feature>
<dbReference type="GO" id="GO:0008270">
    <property type="term" value="F:zinc ion binding"/>
    <property type="evidence" value="ECO:0007669"/>
    <property type="project" value="UniProtKB-KW"/>
</dbReference>
<dbReference type="Pfam" id="PF13662">
    <property type="entry name" value="Toprim_4"/>
    <property type="match status" value="1"/>
</dbReference>
<dbReference type="EMBL" id="WBZB01000010">
    <property type="protein sequence ID" value="KAB3532202.1"/>
    <property type="molecule type" value="Genomic_DNA"/>
</dbReference>
<dbReference type="Pfam" id="PF21175">
    <property type="entry name" value="RecR_C"/>
    <property type="match status" value="1"/>
</dbReference>
<dbReference type="GO" id="GO:0003677">
    <property type="term" value="F:DNA binding"/>
    <property type="evidence" value="ECO:0007669"/>
    <property type="project" value="UniProtKB-UniRule"/>
</dbReference>
<keyword evidence="2 7" id="KW-0227">DNA damage</keyword>
<proteinExistence type="inferred from homology"/>
<accession>A0A833HQQ8</accession>
<keyword evidence="6 7" id="KW-0234">DNA repair</keyword>
<dbReference type="PANTHER" id="PTHR30446:SF0">
    <property type="entry name" value="RECOMBINATION PROTEIN RECR"/>
    <property type="match status" value="1"/>
</dbReference>
<evidence type="ECO:0000256" key="1">
    <source>
        <dbReference type="ARBA" id="ARBA00022723"/>
    </source>
</evidence>
<evidence type="ECO:0000313" key="9">
    <source>
        <dbReference type="EMBL" id="KAB3532202.1"/>
    </source>
</evidence>
<evidence type="ECO:0000256" key="6">
    <source>
        <dbReference type="ARBA" id="ARBA00023204"/>
    </source>
</evidence>
<dbReference type="Pfam" id="PF21176">
    <property type="entry name" value="RecR_HhH"/>
    <property type="match status" value="1"/>
</dbReference>
<evidence type="ECO:0000256" key="7">
    <source>
        <dbReference type="HAMAP-Rule" id="MF_00017"/>
    </source>
</evidence>
<dbReference type="Gene3D" id="3.40.1360.10">
    <property type="match status" value="1"/>
</dbReference>
<comment type="function">
    <text evidence="7">May play a role in DNA repair. It seems to be involved in an RecBC-independent recombinational process of DNA repair. It may act with RecF and RecO.</text>
</comment>
<evidence type="ECO:0000256" key="3">
    <source>
        <dbReference type="ARBA" id="ARBA00022771"/>
    </source>
</evidence>
<sequence>MNYYSAPIAKLIDEFTKLPGIGRKTAQRLAFYVISLTNEDAYQLATAITVAKESIKYCSICTNLTDADQCNICTDRTRSDEVICVVEDPRDVIAMEKTKEYKGLYHVLHGAISPLDGIGPEEIKIKELLGRVGETTVKEVILATNPNIEGEATAMYIARLLKPLGIKVTRIAHGIPVGGDLEYADEVTLAKALEGRREV</sequence>
<dbReference type="PROSITE" id="PS01300">
    <property type="entry name" value="RECR"/>
    <property type="match status" value="1"/>
</dbReference>
<evidence type="ECO:0000259" key="8">
    <source>
        <dbReference type="PROSITE" id="PS50880"/>
    </source>
</evidence>
<dbReference type="Pfam" id="PF02132">
    <property type="entry name" value="RecR_ZnF"/>
    <property type="match status" value="1"/>
</dbReference>
<dbReference type="GO" id="GO:0006310">
    <property type="term" value="P:DNA recombination"/>
    <property type="evidence" value="ECO:0007669"/>
    <property type="project" value="UniProtKB-UniRule"/>
</dbReference>
<dbReference type="AlphaFoldDB" id="A0A833HQQ8"/>
<dbReference type="InterPro" id="IPR023627">
    <property type="entry name" value="Rcmb_RecR"/>
</dbReference>
<keyword evidence="1 7" id="KW-0479">Metal-binding</keyword>
<evidence type="ECO:0000256" key="2">
    <source>
        <dbReference type="ARBA" id="ARBA00022763"/>
    </source>
</evidence>
<dbReference type="SMART" id="SM00493">
    <property type="entry name" value="TOPRIM"/>
    <property type="match status" value="1"/>
</dbReference>
<dbReference type="Gene3D" id="6.10.250.240">
    <property type="match status" value="1"/>
</dbReference>
<dbReference type="InterPro" id="IPR015967">
    <property type="entry name" value="Rcmb_RecR_Znf"/>
</dbReference>
<dbReference type="RefSeq" id="WP_151864839.1">
    <property type="nucleotide sequence ID" value="NZ_WBZB01000010.1"/>
</dbReference>
<dbReference type="OrthoDB" id="9802672at2"/>
<dbReference type="NCBIfam" id="TIGR00615">
    <property type="entry name" value="recR"/>
    <property type="match status" value="1"/>
</dbReference>
<name>A0A833HQQ8_9FIRM</name>
<dbReference type="InterPro" id="IPR034137">
    <property type="entry name" value="TOPRIM_RecR"/>
</dbReference>